<proteinExistence type="predicted"/>
<dbReference type="Proteomes" id="UP000194127">
    <property type="component" value="Unassembled WGS sequence"/>
</dbReference>
<dbReference type="GO" id="GO:0004540">
    <property type="term" value="F:RNA nuclease activity"/>
    <property type="evidence" value="ECO:0007669"/>
    <property type="project" value="InterPro"/>
</dbReference>
<dbReference type="GO" id="GO:0010468">
    <property type="term" value="P:regulation of gene expression"/>
    <property type="evidence" value="ECO:0007669"/>
    <property type="project" value="InterPro"/>
</dbReference>
<dbReference type="EMBL" id="KZ110593">
    <property type="protein sequence ID" value="OSX64966.1"/>
    <property type="molecule type" value="Genomic_DNA"/>
</dbReference>
<dbReference type="PANTHER" id="PTHR14379:SF3">
    <property type="entry name" value="MEIOSIS REGULATOR AND MRNA STABILITY FACTOR 1"/>
    <property type="match status" value="1"/>
</dbReference>
<reference evidence="2 3" key="1">
    <citation type="submission" date="2017-04" db="EMBL/GenBank/DDBJ databases">
        <title>Genome Sequence of the Model Brown-Rot Fungus Postia placenta SB12.</title>
        <authorList>
            <consortium name="DOE Joint Genome Institute"/>
            <person name="Gaskell J."/>
            <person name="Kersten P."/>
            <person name="Larrondo L.F."/>
            <person name="Canessa P."/>
            <person name="Martinez D."/>
            <person name="Hibbett D."/>
            <person name="Schmoll M."/>
            <person name="Kubicek C.P."/>
            <person name="Martinez A.T."/>
            <person name="Yadav J."/>
            <person name="Master E."/>
            <person name="Magnuson J.K."/>
            <person name="James T."/>
            <person name="Yaver D."/>
            <person name="Berka R."/>
            <person name="Labutti K."/>
            <person name="Lipzen A."/>
            <person name="Aerts A."/>
            <person name="Barry K."/>
            <person name="Henrissat B."/>
            <person name="Blanchette R."/>
            <person name="Grigoriev I."/>
            <person name="Cullen D."/>
        </authorList>
    </citation>
    <scope>NUCLEOTIDE SEQUENCE [LARGE SCALE GENOMIC DNA]</scope>
    <source>
        <strain evidence="2 3">MAD-698-R-SB12</strain>
    </source>
</reference>
<dbReference type="Gene3D" id="3.40.50.1010">
    <property type="entry name" value="5'-nuclease"/>
    <property type="match status" value="1"/>
</dbReference>
<evidence type="ECO:0000313" key="3">
    <source>
        <dbReference type="Proteomes" id="UP000194127"/>
    </source>
</evidence>
<protein>
    <recommendedName>
        <fullName evidence="1">NYN domain-containing protein</fullName>
    </recommendedName>
</protein>
<gene>
    <name evidence="2" type="ORF">POSPLADRAFT_1123146</name>
</gene>
<dbReference type="InterPro" id="IPR024768">
    <property type="entry name" value="Marf1"/>
</dbReference>
<feature type="non-terminal residue" evidence="2">
    <location>
        <position position="65"/>
    </location>
</feature>
<feature type="non-terminal residue" evidence="2">
    <location>
        <position position="1"/>
    </location>
</feature>
<dbReference type="InterPro" id="IPR021139">
    <property type="entry name" value="NYN"/>
</dbReference>
<keyword evidence="3" id="KW-1185">Reference proteome</keyword>
<evidence type="ECO:0000313" key="2">
    <source>
        <dbReference type="EMBL" id="OSX64966.1"/>
    </source>
</evidence>
<dbReference type="RefSeq" id="XP_024341760.1">
    <property type="nucleotide sequence ID" value="XM_024483532.1"/>
</dbReference>
<name>A0A1X6N928_9APHY</name>
<dbReference type="GO" id="GO:0005777">
    <property type="term" value="C:peroxisome"/>
    <property type="evidence" value="ECO:0007669"/>
    <property type="project" value="InterPro"/>
</dbReference>
<feature type="domain" description="NYN" evidence="1">
    <location>
        <begin position="1"/>
        <end position="58"/>
    </location>
</feature>
<sequence>DMLTYAIDKPAPATLIVISGDRDFVYAVSVLRWRRYRVVLVAPNSAHASLRSQASAILDWEADVL</sequence>
<accession>A0A1X6N928</accession>
<organism evidence="2 3">
    <name type="scientific">Postia placenta MAD-698-R-SB12</name>
    <dbReference type="NCBI Taxonomy" id="670580"/>
    <lineage>
        <taxon>Eukaryota</taxon>
        <taxon>Fungi</taxon>
        <taxon>Dikarya</taxon>
        <taxon>Basidiomycota</taxon>
        <taxon>Agaricomycotina</taxon>
        <taxon>Agaricomycetes</taxon>
        <taxon>Polyporales</taxon>
        <taxon>Adustoporiaceae</taxon>
        <taxon>Rhodonia</taxon>
    </lineage>
</organism>
<dbReference type="GeneID" id="36328481"/>
<dbReference type="PANTHER" id="PTHR14379">
    <property type="entry name" value="LIMKAIN B LKAP"/>
    <property type="match status" value="1"/>
</dbReference>
<dbReference type="GO" id="GO:1905762">
    <property type="term" value="F:CCR4-NOT complex binding"/>
    <property type="evidence" value="ECO:0007669"/>
    <property type="project" value="TreeGrafter"/>
</dbReference>
<dbReference type="Pfam" id="PF01936">
    <property type="entry name" value="NYN"/>
    <property type="match status" value="1"/>
</dbReference>
<dbReference type="AlphaFoldDB" id="A0A1X6N928"/>
<evidence type="ECO:0000259" key="1">
    <source>
        <dbReference type="Pfam" id="PF01936"/>
    </source>
</evidence>
<dbReference type="STRING" id="670580.A0A1X6N928"/>